<proteinExistence type="predicted"/>
<name>A0ACC2I0V2_9PEZI</name>
<dbReference type="Proteomes" id="UP001153334">
    <property type="component" value="Unassembled WGS sequence"/>
</dbReference>
<organism evidence="1 2">
    <name type="scientific">Nemania bipapillata</name>
    <dbReference type="NCBI Taxonomy" id="110536"/>
    <lineage>
        <taxon>Eukaryota</taxon>
        <taxon>Fungi</taxon>
        <taxon>Dikarya</taxon>
        <taxon>Ascomycota</taxon>
        <taxon>Pezizomycotina</taxon>
        <taxon>Sordariomycetes</taxon>
        <taxon>Xylariomycetidae</taxon>
        <taxon>Xylariales</taxon>
        <taxon>Xylariaceae</taxon>
        <taxon>Nemania</taxon>
    </lineage>
</organism>
<accession>A0ACC2I0V2</accession>
<evidence type="ECO:0000313" key="2">
    <source>
        <dbReference type="Proteomes" id="UP001153334"/>
    </source>
</evidence>
<reference evidence="1" key="1">
    <citation type="submission" date="2022-11" db="EMBL/GenBank/DDBJ databases">
        <title>Genome Sequence of Nemania bipapillata.</title>
        <authorList>
            <person name="Buettner E."/>
        </authorList>
    </citation>
    <scope>NUCLEOTIDE SEQUENCE</scope>
    <source>
        <strain evidence="1">CP14</strain>
    </source>
</reference>
<sequence length="278" mass="30823">MAEEFNEGLLEEQHANPEGDIDMGEGEGEEGEAAGDEGMVLPFAHGGDSDPRTTFISYLTSPVVTLIVGSAENETILTAHQALLVQSPFFADACAAFADDGSPRHVELVGEEIDAVGCFLEYLYTGDYFPKKLPGQRLLESDPSLPSVDETGEQLLKHARVYTIAEKFGMDKLKSLASSKIHCVNSTAKGEITYARYIYQYTDKDDTTVRAPVANFWATRSHTLRSEAEEEFRSLCLEFPQFGYDVLTRVLDEKLKRERNEKMTPGTAGRKRARHSNV</sequence>
<dbReference type="EMBL" id="JAPESX010002180">
    <property type="protein sequence ID" value="KAJ8108957.1"/>
    <property type="molecule type" value="Genomic_DNA"/>
</dbReference>
<comment type="caution">
    <text evidence="1">The sequence shown here is derived from an EMBL/GenBank/DDBJ whole genome shotgun (WGS) entry which is preliminary data.</text>
</comment>
<keyword evidence="2" id="KW-1185">Reference proteome</keyword>
<gene>
    <name evidence="1" type="ORF">ONZ43_g6268</name>
</gene>
<protein>
    <submittedName>
        <fullName evidence="1">Uncharacterized protein</fullName>
    </submittedName>
</protein>
<evidence type="ECO:0000313" key="1">
    <source>
        <dbReference type="EMBL" id="KAJ8108957.1"/>
    </source>
</evidence>